<evidence type="ECO:0000313" key="9">
    <source>
        <dbReference type="EMBL" id="MBC6471207.1"/>
    </source>
</evidence>
<dbReference type="SUPFAM" id="SSF88659">
    <property type="entry name" value="Sigma3 and sigma4 domains of RNA polymerase sigma factors"/>
    <property type="match status" value="1"/>
</dbReference>
<evidence type="ECO:0000259" key="7">
    <source>
        <dbReference type="Pfam" id="PF08281"/>
    </source>
</evidence>
<keyword evidence="10" id="KW-1185">Reference proteome</keyword>
<dbReference type="Gene3D" id="1.10.1740.10">
    <property type="match status" value="1"/>
</dbReference>
<keyword evidence="4" id="KW-0731">Sigma factor</keyword>
<keyword evidence="5" id="KW-0804">Transcription</keyword>
<dbReference type="InterPro" id="IPR007627">
    <property type="entry name" value="RNA_pol_sigma70_r2"/>
</dbReference>
<dbReference type="InterPro" id="IPR014305">
    <property type="entry name" value="RNA_pol_sigma-G_actinobac"/>
</dbReference>
<dbReference type="PANTHER" id="PTHR43133:SF65">
    <property type="entry name" value="ECF RNA POLYMERASE SIGMA FACTOR SIGG"/>
    <property type="match status" value="1"/>
</dbReference>
<dbReference type="InterPro" id="IPR037401">
    <property type="entry name" value="SnoaL-like"/>
</dbReference>
<dbReference type="Pfam" id="PF08281">
    <property type="entry name" value="Sigma70_r4_2"/>
    <property type="match status" value="1"/>
</dbReference>
<dbReference type="EMBL" id="JABVEC010000062">
    <property type="protein sequence ID" value="MBC6471207.1"/>
    <property type="molecule type" value="Genomic_DNA"/>
</dbReference>
<reference evidence="9 10" key="1">
    <citation type="submission" date="2020-06" db="EMBL/GenBank/DDBJ databases">
        <title>Actinomadura xiongansis sp. nov., isolated from soil of Baiyangdian.</title>
        <authorList>
            <person name="Zhang X."/>
        </authorList>
    </citation>
    <scope>NUCLEOTIDE SEQUENCE [LARGE SCALE GENOMIC DNA]</scope>
    <source>
        <strain evidence="9 10">HBUM206468</strain>
    </source>
</reference>
<feature type="domain" description="RNA polymerase sigma-70 region 2" evidence="6">
    <location>
        <begin position="16"/>
        <end position="79"/>
    </location>
</feature>
<keyword evidence="3" id="KW-0805">Transcription regulation</keyword>
<dbReference type="Gene3D" id="3.10.450.50">
    <property type="match status" value="1"/>
</dbReference>
<accession>A0ABR7M3C7</accession>
<evidence type="ECO:0000313" key="10">
    <source>
        <dbReference type="Proteomes" id="UP000805614"/>
    </source>
</evidence>
<dbReference type="EC" id="2.7.7.6" evidence="9"/>
<evidence type="ECO:0000256" key="3">
    <source>
        <dbReference type="ARBA" id="ARBA00023015"/>
    </source>
</evidence>
<dbReference type="NCBIfam" id="TIGR02937">
    <property type="entry name" value="sigma70-ECF"/>
    <property type="match status" value="1"/>
</dbReference>
<evidence type="ECO:0000259" key="6">
    <source>
        <dbReference type="Pfam" id="PF04542"/>
    </source>
</evidence>
<comment type="subunit">
    <text evidence="2">Interacts transiently with the RNA polymerase catalytic core formed by RpoA, RpoB, RpoC and RpoZ (2 alpha, 1 beta, 1 beta' and 1 omega subunit) to form the RNA polymerase holoenzyme that can initiate transcription.</text>
</comment>
<protein>
    <submittedName>
        <fullName evidence="9">RNA polymerase subunit sigma-70</fullName>
        <ecNumber evidence="9">2.7.7.6</ecNumber>
    </submittedName>
</protein>
<dbReference type="InterPro" id="IPR013249">
    <property type="entry name" value="RNA_pol_sigma70_r4_t2"/>
</dbReference>
<dbReference type="InterPro" id="IPR014284">
    <property type="entry name" value="RNA_pol_sigma-70_dom"/>
</dbReference>
<evidence type="ECO:0000256" key="2">
    <source>
        <dbReference type="ARBA" id="ARBA00011344"/>
    </source>
</evidence>
<dbReference type="NCBIfam" id="TIGR02960">
    <property type="entry name" value="SigX5"/>
    <property type="match status" value="1"/>
</dbReference>
<comment type="caution">
    <text evidence="9">The sequence shown here is derived from an EMBL/GenBank/DDBJ whole genome shotgun (WGS) entry which is preliminary data.</text>
</comment>
<organism evidence="9 10">
    <name type="scientific">Actinomadura alba</name>
    <dbReference type="NCBI Taxonomy" id="406431"/>
    <lineage>
        <taxon>Bacteria</taxon>
        <taxon>Bacillati</taxon>
        <taxon>Actinomycetota</taxon>
        <taxon>Actinomycetes</taxon>
        <taxon>Streptosporangiales</taxon>
        <taxon>Thermomonosporaceae</taxon>
        <taxon>Actinomadura</taxon>
    </lineage>
</organism>
<keyword evidence="9" id="KW-0548">Nucleotidyltransferase</keyword>
<sequence length="330" mass="36845">MVAAIHSGDEATFARLVEQHRHELQVHCYRMLGSFADSEDMVQEALLRAWHKRESFQGRSTFRAWLYRIATNTCLDALAGPSRAREVPMAADSGGTRSSMAEIPWLQPYPDHLLDAAAPSDGQPDAVAIARETIELAYLAAVQYLPPKQRAVLILRDVLGWPAPAAAEALEISLPSLKSALQRARATLRTHLPEQRSEWGPSTHPSDEERAVLRRFMEATERADLKTLTALLREDARQTMPPEPFCFEGRDAILAMWTPVMIGPEAWGDWRTVATAANRQPAVANYVRRHGEPHYEAVNLDVLRIENGLVAEITTFGPELFPAFRLAARL</sequence>
<keyword evidence="9" id="KW-0808">Transferase</keyword>
<dbReference type="SUPFAM" id="SSF54427">
    <property type="entry name" value="NTF2-like"/>
    <property type="match status" value="1"/>
</dbReference>
<dbReference type="NCBIfam" id="NF006089">
    <property type="entry name" value="PRK08241.1"/>
    <property type="match status" value="1"/>
</dbReference>
<dbReference type="GO" id="GO:0003899">
    <property type="term" value="F:DNA-directed RNA polymerase activity"/>
    <property type="evidence" value="ECO:0007669"/>
    <property type="project" value="UniProtKB-EC"/>
</dbReference>
<dbReference type="Proteomes" id="UP000805614">
    <property type="component" value="Unassembled WGS sequence"/>
</dbReference>
<evidence type="ECO:0000256" key="1">
    <source>
        <dbReference type="ARBA" id="ARBA00010641"/>
    </source>
</evidence>
<feature type="domain" description="SnoaL-like" evidence="8">
    <location>
        <begin position="213"/>
        <end position="313"/>
    </location>
</feature>
<evidence type="ECO:0000256" key="4">
    <source>
        <dbReference type="ARBA" id="ARBA00023082"/>
    </source>
</evidence>
<dbReference type="Gene3D" id="1.10.10.10">
    <property type="entry name" value="Winged helix-like DNA-binding domain superfamily/Winged helix DNA-binding domain"/>
    <property type="match status" value="1"/>
</dbReference>
<name>A0ABR7M3C7_9ACTN</name>
<evidence type="ECO:0000259" key="8">
    <source>
        <dbReference type="Pfam" id="PF12680"/>
    </source>
</evidence>
<proteinExistence type="inferred from homology"/>
<dbReference type="Pfam" id="PF12680">
    <property type="entry name" value="SnoaL_2"/>
    <property type="match status" value="1"/>
</dbReference>
<dbReference type="InterPro" id="IPR013325">
    <property type="entry name" value="RNA_pol_sigma_r2"/>
</dbReference>
<comment type="similarity">
    <text evidence="1">Belongs to the sigma-70 factor family. ECF subfamily.</text>
</comment>
<dbReference type="InterPro" id="IPR032710">
    <property type="entry name" value="NTF2-like_dom_sf"/>
</dbReference>
<dbReference type="InterPro" id="IPR036388">
    <property type="entry name" value="WH-like_DNA-bd_sf"/>
</dbReference>
<dbReference type="PANTHER" id="PTHR43133">
    <property type="entry name" value="RNA POLYMERASE ECF-TYPE SIGMA FACTO"/>
    <property type="match status" value="1"/>
</dbReference>
<dbReference type="Pfam" id="PF04542">
    <property type="entry name" value="Sigma70_r2"/>
    <property type="match status" value="1"/>
</dbReference>
<dbReference type="InterPro" id="IPR013324">
    <property type="entry name" value="RNA_pol_sigma_r3/r4-like"/>
</dbReference>
<dbReference type="SUPFAM" id="SSF88946">
    <property type="entry name" value="Sigma2 domain of RNA polymerase sigma factors"/>
    <property type="match status" value="1"/>
</dbReference>
<gene>
    <name evidence="9" type="ORF">HKK74_37850</name>
</gene>
<feature type="domain" description="RNA polymerase sigma factor 70 region 4 type 2" evidence="7">
    <location>
        <begin position="137"/>
        <end position="188"/>
    </location>
</feature>
<evidence type="ECO:0000256" key="5">
    <source>
        <dbReference type="ARBA" id="ARBA00023163"/>
    </source>
</evidence>
<dbReference type="InterPro" id="IPR039425">
    <property type="entry name" value="RNA_pol_sigma-70-like"/>
</dbReference>